<dbReference type="GO" id="GO:0005524">
    <property type="term" value="F:ATP binding"/>
    <property type="evidence" value="ECO:0007669"/>
    <property type="project" value="UniProtKB-KW"/>
</dbReference>
<keyword evidence="6 12" id="KW-0067">ATP-binding</keyword>
<evidence type="ECO:0000256" key="5">
    <source>
        <dbReference type="ARBA" id="ARBA00022741"/>
    </source>
</evidence>
<evidence type="ECO:0000256" key="8">
    <source>
        <dbReference type="ARBA" id="ARBA00023136"/>
    </source>
</evidence>
<dbReference type="SMART" id="SM00382">
    <property type="entry name" value="AAA"/>
    <property type="match status" value="1"/>
</dbReference>
<keyword evidence="3 9" id="KW-0500">Molybdenum</keyword>
<feature type="domain" description="Mop" evidence="11">
    <location>
        <begin position="298"/>
        <end position="363"/>
    </location>
</feature>
<evidence type="ECO:0000256" key="9">
    <source>
        <dbReference type="PROSITE-ProRule" id="PRU01213"/>
    </source>
</evidence>
<dbReference type="InterPro" id="IPR003593">
    <property type="entry name" value="AAA+_ATPase"/>
</dbReference>
<keyword evidence="1" id="KW-0813">Transport</keyword>
<dbReference type="InterPro" id="IPR050334">
    <property type="entry name" value="Molybdenum_import_ModC"/>
</dbReference>
<sequence length="363" mass="40137">MGSVENDIKVQLKLNKQNSFRLDIECHLPIQGVTAIFGPSGSGKTTFLRCMAGLERPEVGNINVAGECWQSSELFLPAYQRAIGYVFQEASLFEHLSAQGNLQFALNRAADPISDLFFDEIIDLLGLKKLLNRYPNELSGGERQRVAIARALLIQPQILLMDEPLASLDQSRREEIIPYLSKLRKTLSIPILYVTHSIDEIVQFADYILVLEEGRQMAEGPVSDVLSRSDLSAFSGYNTGCLWEGKVVERSEDWHLAKIECFSDVFLWVKDTGVEVGETLRVRILARDVSLTLSEDNSTSILNKLPAKVADVTDDQDVGMVLVQLDCESGSLTARITKRSANELGISVGANVFAQVKSVALVC</sequence>
<dbReference type="Pfam" id="PF00005">
    <property type="entry name" value="ABC_tran"/>
    <property type="match status" value="1"/>
</dbReference>
<organism evidence="12 13">
    <name type="scientific">Marinomonas ostreistagni</name>
    <dbReference type="NCBI Taxonomy" id="359209"/>
    <lineage>
        <taxon>Bacteria</taxon>
        <taxon>Pseudomonadati</taxon>
        <taxon>Pseudomonadota</taxon>
        <taxon>Gammaproteobacteria</taxon>
        <taxon>Oceanospirillales</taxon>
        <taxon>Oceanospirillaceae</taxon>
        <taxon>Marinomonas</taxon>
    </lineage>
</organism>
<accession>A0ABS0ZA55</accession>
<dbReference type="InterPro" id="IPR005116">
    <property type="entry name" value="Transp-assoc_OB_typ1"/>
</dbReference>
<evidence type="ECO:0000259" key="11">
    <source>
        <dbReference type="PROSITE" id="PS51866"/>
    </source>
</evidence>
<evidence type="ECO:0000256" key="3">
    <source>
        <dbReference type="ARBA" id="ARBA00022505"/>
    </source>
</evidence>
<reference evidence="12 13" key="1">
    <citation type="submission" date="2020-12" db="EMBL/GenBank/DDBJ databases">
        <title>Comparative genome analysis of fungal antagonists Marinomonas ostreistagni 398 and M. spartinae 468.</title>
        <authorList>
            <person name="Fields J.L."/>
            <person name="Mavrodi O.V."/>
            <person name="Biber P.D."/>
            <person name="Indest K.J."/>
            <person name="Mavrodi D.V."/>
        </authorList>
    </citation>
    <scope>NUCLEOTIDE SEQUENCE [LARGE SCALE GENOMIC DNA]</scope>
    <source>
        <strain evidence="12 13">USM7</strain>
    </source>
</reference>
<dbReference type="SUPFAM" id="SSF50331">
    <property type="entry name" value="MOP-like"/>
    <property type="match status" value="1"/>
</dbReference>
<dbReference type="InterPro" id="IPR004606">
    <property type="entry name" value="Mop_domain"/>
</dbReference>
<evidence type="ECO:0000256" key="6">
    <source>
        <dbReference type="ARBA" id="ARBA00022840"/>
    </source>
</evidence>
<evidence type="ECO:0000313" key="13">
    <source>
        <dbReference type="Proteomes" id="UP000598488"/>
    </source>
</evidence>
<dbReference type="PROSITE" id="PS00211">
    <property type="entry name" value="ABC_TRANSPORTER_1"/>
    <property type="match status" value="1"/>
</dbReference>
<dbReference type="Proteomes" id="UP000598488">
    <property type="component" value="Unassembled WGS sequence"/>
</dbReference>
<dbReference type="SUPFAM" id="SSF52540">
    <property type="entry name" value="P-loop containing nucleoside triphosphate hydrolases"/>
    <property type="match status" value="1"/>
</dbReference>
<comment type="caution">
    <text evidence="12">The sequence shown here is derived from an EMBL/GenBank/DDBJ whole genome shotgun (WGS) entry which is preliminary data.</text>
</comment>
<name>A0ABS0ZA55_9GAMM</name>
<keyword evidence="13" id="KW-1185">Reference proteome</keyword>
<keyword evidence="8" id="KW-0472">Membrane</keyword>
<dbReference type="PANTHER" id="PTHR43514:SF10">
    <property type="entry name" value="MOLYBDENUM IMPORT ATP-BINDING PROTEIN MODC 2"/>
    <property type="match status" value="1"/>
</dbReference>
<evidence type="ECO:0000313" key="12">
    <source>
        <dbReference type="EMBL" id="MBJ7550088.1"/>
    </source>
</evidence>
<dbReference type="PANTHER" id="PTHR43514">
    <property type="entry name" value="ABC TRANSPORTER I FAMILY MEMBER 10"/>
    <property type="match status" value="1"/>
</dbReference>
<proteinExistence type="predicted"/>
<dbReference type="PROSITE" id="PS50893">
    <property type="entry name" value="ABC_TRANSPORTER_2"/>
    <property type="match status" value="1"/>
</dbReference>
<keyword evidence="7" id="KW-1278">Translocase</keyword>
<protein>
    <submittedName>
        <fullName evidence="12">Molybdenum ABC transporter ATP-binding protein</fullName>
    </submittedName>
</protein>
<dbReference type="Pfam" id="PF03459">
    <property type="entry name" value="TOBE"/>
    <property type="match status" value="1"/>
</dbReference>
<dbReference type="RefSeq" id="WP_199461727.1">
    <property type="nucleotide sequence ID" value="NZ_JAEMUH010000004.1"/>
</dbReference>
<keyword evidence="4" id="KW-0997">Cell inner membrane</keyword>
<dbReference type="Gene3D" id="2.40.50.100">
    <property type="match status" value="1"/>
</dbReference>
<dbReference type="InterPro" id="IPR003439">
    <property type="entry name" value="ABC_transporter-like_ATP-bd"/>
</dbReference>
<evidence type="ECO:0000259" key="10">
    <source>
        <dbReference type="PROSITE" id="PS50893"/>
    </source>
</evidence>
<evidence type="ECO:0000256" key="4">
    <source>
        <dbReference type="ARBA" id="ARBA00022519"/>
    </source>
</evidence>
<gene>
    <name evidence="12" type="primary">modC</name>
    <name evidence="12" type="ORF">JHD44_05310</name>
</gene>
<dbReference type="InterPro" id="IPR027417">
    <property type="entry name" value="P-loop_NTPase"/>
</dbReference>
<dbReference type="Gene3D" id="3.40.50.300">
    <property type="entry name" value="P-loop containing nucleotide triphosphate hydrolases"/>
    <property type="match status" value="1"/>
</dbReference>
<dbReference type="InterPro" id="IPR017871">
    <property type="entry name" value="ABC_transporter-like_CS"/>
</dbReference>
<feature type="domain" description="ABC transporter" evidence="10">
    <location>
        <begin position="2"/>
        <end position="238"/>
    </location>
</feature>
<keyword evidence="5" id="KW-0547">Nucleotide-binding</keyword>
<dbReference type="EMBL" id="JAEMUH010000004">
    <property type="protein sequence ID" value="MBJ7550088.1"/>
    <property type="molecule type" value="Genomic_DNA"/>
</dbReference>
<dbReference type="InterPro" id="IPR011868">
    <property type="entry name" value="ModC_ABC_ATP-bd"/>
</dbReference>
<dbReference type="NCBIfam" id="TIGR02142">
    <property type="entry name" value="modC_ABC"/>
    <property type="match status" value="1"/>
</dbReference>
<dbReference type="PROSITE" id="PS51866">
    <property type="entry name" value="MOP"/>
    <property type="match status" value="1"/>
</dbReference>
<evidence type="ECO:0000256" key="1">
    <source>
        <dbReference type="ARBA" id="ARBA00022448"/>
    </source>
</evidence>
<evidence type="ECO:0000256" key="7">
    <source>
        <dbReference type="ARBA" id="ARBA00022967"/>
    </source>
</evidence>
<evidence type="ECO:0000256" key="2">
    <source>
        <dbReference type="ARBA" id="ARBA00022475"/>
    </source>
</evidence>
<dbReference type="InterPro" id="IPR008995">
    <property type="entry name" value="Mo/tungstate-bd_C_term_dom"/>
</dbReference>
<keyword evidence="2" id="KW-1003">Cell membrane</keyword>